<comment type="caution">
    <text evidence="2">The sequence shown here is derived from an EMBL/GenBank/DDBJ whole genome shotgun (WGS) entry which is preliminary data.</text>
</comment>
<evidence type="ECO:0000313" key="2">
    <source>
        <dbReference type="EMBL" id="CAG2199243.1"/>
    </source>
</evidence>
<keyword evidence="1" id="KW-1133">Transmembrane helix</keyword>
<dbReference type="InterPro" id="IPR016186">
    <property type="entry name" value="C-type_lectin-like/link_sf"/>
</dbReference>
<dbReference type="CDD" id="cd00037">
    <property type="entry name" value="CLECT"/>
    <property type="match status" value="1"/>
</dbReference>
<gene>
    <name evidence="2" type="ORF">MEDL_13954</name>
</gene>
<organism evidence="2 3">
    <name type="scientific">Mytilus edulis</name>
    <name type="common">Blue mussel</name>
    <dbReference type="NCBI Taxonomy" id="6550"/>
    <lineage>
        <taxon>Eukaryota</taxon>
        <taxon>Metazoa</taxon>
        <taxon>Spiralia</taxon>
        <taxon>Lophotrochozoa</taxon>
        <taxon>Mollusca</taxon>
        <taxon>Bivalvia</taxon>
        <taxon>Autobranchia</taxon>
        <taxon>Pteriomorphia</taxon>
        <taxon>Mytilida</taxon>
        <taxon>Mytiloidea</taxon>
        <taxon>Mytilidae</taxon>
        <taxon>Mytilinae</taxon>
        <taxon>Mytilus</taxon>
    </lineage>
</organism>
<dbReference type="CDD" id="cd12087">
    <property type="entry name" value="TM_EGFR-like"/>
    <property type="match status" value="1"/>
</dbReference>
<keyword evidence="3" id="KW-1185">Reference proteome</keyword>
<protein>
    <recommendedName>
        <fullName evidence="4">C-type lectin domain-containing protein</fullName>
    </recommendedName>
</protein>
<keyword evidence="1" id="KW-0472">Membrane</keyword>
<dbReference type="SUPFAM" id="SSF56436">
    <property type="entry name" value="C-type lectin-like"/>
    <property type="match status" value="1"/>
</dbReference>
<accession>A0A8S3QWY5</accession>
<dbReference type="Proteomes" id="UP000683360">
    <property type="component" value="Unassembled WGS sequence"/>
</dbReference>
<dbReference type="InterPro" id="IPR016187">
    <property type="entry name" value="CTDL_fold"/>
</dbReference>
<proteinExistence type="predicted"/>
<name>A0A8S3QWY5_MYTED</name>
<feature type="transmembrane region" description="Helical" evidence="1">
    <location>
        <begin position="98"/>
        <end position="120"/>
    </location>
</feature>
<dbReference type="Gene3D" id="3.10.100.10">
    <property type="entry name" value="Mannose-Binding Protein A, subunit A"/>
    <property type="match status" value="1"/>
</dbReference>
<evidence type="ECO:0000256" key="1">
    <source>
        <dbReference type="SAM" id="Phobius"/>
    </source>
</evidence>
<dbReference type="AlphaFoldDB" id="A0A8S3QWY5"/>
<evidence type="ECO:0008006" key="4">
    <source>
        <dbReference type="Google" id="ProtNLM"/>
    </source>
</evidence>
<reference evidence="2" key="1">
    <citation type="submission" date="2021-03" db="EMBL/GenBank/DDBJ databases">
        <authorList>
            <person name="Bekaert M."/>
        </authorList>
    </citation>
    <scope>NUCLEOTIDE SEQUENCE</scope>
</reference>
<sequence>MQHIAFSYTNKSWKDAVDNCTKSGGVLESNVTLLMEQDVFKNANKNNDEEEVWIGKFRTLTNWTYIRETNEDKGNIISIPNLSIPPQKRVHSDDSGSIAAGIVTSIIALIVVISVLVFIYRRRQLLSSRTNCTNTEDELDPYDINKDYDHLNNVMKKEDPITKVYDHLPTVVTDDPTYDHSNLKSALDNEDYYDHFKNEEDND</sequence>
<dbReference type="EMBL" id="CAJPWZ010000720">
    <property type="protein sequence ID" value="CAG2199243.1"/>
    <property type="molecule type" value="Genomic_DNA"/>
</dbReference>
<keyword evidence="1" id="KW-0812">Transmembrane</keyword>
<evidence type="ECO:0000313" key="3">
    <source>
        <dbReference type="Proteomes" id="UP000683360"/>
    </source>
</evidence>